<dbReference type="RefSeq" id="WP_283830950.1">
    <property type="nucleotide sequence ID" value="NZ_JASJEU010000004.1"/>
</dbReference>
<dbReference type="EC" id="3.1.11.6" evidence="7"/>
<organism evidence="7 8">
    <name type="scientific">Gordonibacter faecis</name>
    <dbReference type="NCBI Taxonomy" id="3047475"/>
    <lineage>
        <taxon>Bacteria</taxon>
        <taxon>Bacillati</taxon>
        <taxon>Actinomycetota</taxon>
        <taxon>Coriobacteriia</taxon>
        <taxon>Eggerthellales</taxon>
        <taxon>Eggerthellaceae</taxon>
        <taxon>Gordonibacter</taxon>
    </lineage>
</organism>
<reference evidence="7 8" key="1">
    <citation type="submission" date="2023-05" db="EMBL/GenBank/DDBJ databases">
        <title>Gordonibacter KGMB12511T sp. nov., isolated from faeces of healthy Korean.</title>
        <authorList>
            <person name="Kim H.S."/>
            <person name="Kim J.-S."/>
            <person name="Suh M.K."/>
            <person name="Eom M.K."/>
            <person name="Do H.E."/>
            <person name="Lee J.-S."/>
        </authorList>
    </citation>
    <scope>NUCLEOTIDE SEQUENCE [LARGE SCALE GENOMIC DNA]</scope>
    <source>
        <strain evidence="7 8">KGMB12511</strain>
    </source>
</reference>
<dbReference type="Proteomes" id="UP001232750">
    <property type="component" value="Unassembled WGS sequence"/>
</dbReference>
<keyword evidence="5" id="KW-0269">Exonuclease</keyword>
<evidence type="ECO:0000313" key="7">
    <source>
        <dbReference type="EMBL" id="MDJ1649612.1"/>
    </source>
</evidence>
<keyword evidence="8" id="KW-1185">Reference proteome</keyword>
<keyword evidence="3" id="KW-0540">Nuclease</keyword>
<comment type="caution">
    <text evidence="7">The sequence shown here is derived from an EMBL/GenBank/DDBJ whole genome shotgun (WGS) entry which is preliminary data.</text>
</comment>
<evidence type="ECO:0000256" key="5">
    <source>
        <dbReference type="ARBA" id="ARBA00022839"/>
    </source>
</evidence>
<feature type="region of interest" description="Disordered" evidence="6">
    <location>
        <begin position="56"/>
        <end position="114"/>
    </location>
</feature>
<dbReference type="InterPro" id="IPR003761">
    <property type="entry name" value="Exonuc_VII_S"/>
</dbReference>
<accession>A0ABT7DJP2</accession>
<comment type="similarity">
    <text evidence="1">Belongs to the XseB family.</text>
</comment>
<evidence type="ECO:0000256" key="6">
    <source>
        <dbReference type="SAM" id="MobiDB-lite"/>
    </source>
</evidence>
<dbReference type="InterPro" id="IPR037004">
    <property type="entry name" value="Exonuc_VII_ssu_sf"/>
</dbReference>
<evidence type="ECO:0000256" key="3">
    <source>
        <dbReference type="ARBA" id="ARBA00022722"/>
    </source>
</evidence>
<proteinExistence type="inferred from homology"/>
<evidence type="ECO:0000256" key="4">
    <source>
        <dbReference type="ARBA" id="ARBA00022801"/>
    </source>
</evidence>
<sequence length="114" mass="11733">MAQQSYETFDQVKNRLDEIVEAVGSDDLPLDDALSLYEEAVGLGLRASELLEADIEERDAAEAEASLTAEGAEGAEGANAPAAEAASDTASTHNAESPAENEPEADTAAAPMPA</sequence>
<keyword evidence="2" id="KW-0963">Cytoplasm</keyword>
<dbReference type="Gene3D" id="1.10.287.1040">
    <property type="entry name" value="Exonuclease VII, small subunit"/>
    <property type="match status" value="1"/>
</dbReference>
<feature type="compositionally biased region" description="Low complexity" evidence="6">
    <location>
        <begin position="63"/>
        <end position="98"/>
    </location>
</feature>
<evidence type="ECO:0000256" key="2">
    <source>
        <dbReference type="ARBA" id="ARBA00022490"/>
    </source>
</evidence>
<gene>
    <name evidence="7" type="ORF">QNJ86_02255</name>
</gene>
<dbReference type="GO" id="GO:0008855">
    <property type="term" value="F:exodeoxyribonuclease VII activity"/>
    <property type="evidence" value="ECO:0007669"/>
    <property type="project" value="UniProtKB-EC"/>
</dbReference>
<dbReference type="Pfam" id="PF02609">
    <property type="entry name" value="Exonuc_VII_S"/>
    <property type="match status" value="1"/>
</dbReference>
<dbReference type="SUPFAM" id="SSF116842">
    <property type="entry name" value="XseB-like"/>
    <property type="match status" value="1"/>
</dbReference>
<evidence type="ECO:0000313" key="8">
    <source>
        <dbReference type="Proteomes" id="UP001232750"/>
    </source>
</evidence>
<protein>
    <submittedName>
        <fullName evidence="7">Exodeoxyribonuclease VII small subunit</fullName>
        <ecNumber evidence="7">3.1.11.6</ecNumber>
    </submittedName>
</protein>
<name>A0ABT7DJP2_9ACTN</name>
<evidence type="ECO:0000256" key="1">
    <source>
        <dbReference type="ARBA" id="ARBA00009998"/>
    </source>
</evidence>
<keyword evidence="4 7" id="KW-0378">Hydrolase</keyword>
<dbReference type="EMBL" id="JASJEU010000004">
    <property type="protein sequence ID" value="MDJ1649612.1"/>
    <property type="molecule type" value="Genomic_DNA"/>
</dbReference>